<evidence type="ECO:0000313" key="18">
    <source>
        <dbReference type="Proteomes" id="UP000443070"/>
    </source>
</evidence>
<comment type="similarity">
    <text evidence="2 13">Belongs to the SUA5 family.</text>
</comment>
<evidence type="ECO:0000256" key="5">
    <source>
        <dbReference type="ARBA" id="ARBA00022490"/>
    </source>
</evidence>
<feature type="binding site" evidence="14">
    <location>
        <position position="182"/>
    </location>
    <ligand>
        <name>L-threonine</name>
        <dbReference type="ChEBI" id="CHEBI:57926"/>
    </ligand>
</feature>
<dbReference type="EC" id="2.7.7.87" evidence="3 13"/>
<dbReference type="GO" id="GO:0008033">
    <property type="term" value="P:tRNA processing"/>
    <property type="evidence" value="ECO:0007669"/>
    <property type="project" value="UniProtKB-KW"/>
</dbReference>
<feature type="binding site" evidence="14">
    <location>
        <position position="236"/>
    </location>
    <ligand>
        <name>ATP</name>
        <dbReference type="ChEBI" id="CHEBI:30616"/>
    </ligand>
</feature>
<dbReference type="GO" id="GO:0005737">
    <property type="term" value="C:cytoplasm"/>
    <property type="evidence" value="ECO:0007669"/>
    <property type="project" value="UniProtKB-SubCell"/>
</dbReference>
<accession>A0A3G9H4B3</accession>
<feature type="binding site" evidence="14">
    <location>
        <position position="63"/>
    </location>
    <ligand>
        <name>ATP</name>
        <dbReference type="ChEBI" id="CHEBI:30616"/>
    </ligand>
</feature>
<evidence type="ECO:0000256" key="1">
    <source>
        <dbReference type="ARBA" id="ARBA00004496"/>
    </source>
</evidence>
<keyword evidence="7 13" id="KW-0819">tRNA processing</keyword>
<evidence type="ECO:0000256" key="9">
    <source>
        <dbReference type="ARBA" id="ARBA00022741"/>
    </source>
</evidence>
<feature type="domain" description="YrdC-like" evidence="15">
    <location>
        <begin position="14"/>
        <end position="200"/>
    </location>
</feature>
<organism evidence="16 19">
    <name type="scientific">Phascolarctobacterium faecium</name>
    <dbReference type="NCBI Taxonomy" id="33025"/>
    <lineage>
        <taxon>Bacteria</taxon>
        <taxon>Bacillati</taxon>
        <taxon>Bacillota</taxon>
        <taxon>Negativicutes</taxon>
        <taxon>Acidaminococcales</taxon>
        <taxon>Acidaminococcaceae</taxon>
        <taxon>Phascolarctobacterium</taxon>
    </lineage>
</organism>
<feature type="binding site" evidence="14">
    <location>
        <position position="144"/>
    </location>
    <ligand>
        <name>ATP</name>
        <dbReference type="ChEBI" id="CHEBI:30616"/>
    </ligand>
</feature>
<evidence type="ECO:0000256" key="14">
    <source>
        <dbReference type="PIRSR" id="PIRSR004930-1"/>
    </source>
</evidence>
<dbReference type="InterPro" id="IPR050156">
    <property type="entry name" value="TC-AMP_synthase_SUA5"/>
</dbReference>
<dbReference type="RefSeq" id="WP_113077766.1">
    <property type="nucleotide sequence ID" value="NZ_AP019004.1"/>
</dbReference>
<keyword evidence="9 13" id="KW-0547">Nucleotide-binding</keyword>
<proteinExistence type="inferred from homology"/>
<feature type="binding site" evidence="14">
    <location>
        <position position="142"/>
    </location>
    <ligand>
        <name>L-threonine</name>
        <dbReference type="ChEBI" id="CHEBI:57926"/>
    </ligand>
</feature>
<feature type="binding site" evidence="14">
    <location>
        <position position="152"/>
    </location>
    <ligand>
        <name>ATP</name>
        <dbReference type="ChEBI" id="CHEBI:30616"/>
    </ligand>
</feature>
<dbReference type="Pfam" id="PF01300">
    <property type="entry name" value="Sua5_yciO_yrdC"/>
    <property type="match status" value="1"/>
</dbReference>
<evidence type="ECO:0000256" key="3">
    <source>
        <dbReference type="ARBA" id="ARBA00012584"/>
    </source>
</evidence>
<evidence type="ECO:0000313" key="19">
    <source>
        <dbReference type="Proteomes" id="UP000484547"/>
    </source>
</evidence>
<dbReference type="NCBIfam" id="TIGR00057">
    <property type="entry name" value="L-threonylcarbamoyladenylate synthase"/>
    <property type="match status" value="1"/>
</dbReference>
<dbReference type="PANTHER" id="PTHR17490:SF16">
    <property type="entry name" value="THREONYLCARBAMOYL-AMP SYNTHASE"/>
    <property type="match status" value="1"/>
</dbReference>
<evidence type="ECO:0000256" key="13">
    <source>
        <dbReference type="PIRNR" id="PIRNR004930"/>
    </source>
</evidence>
<feature type="binding site" evidence="14">
    <location>
        <position position="59"/>
    </location>
    <ligand>
        <name>ATP</name>
        <dbReference type="ChEBI" id="CHEBI:30616"/>
    </ligand>
</feature>
<dbReference type="SUPFAM" id="SSF55821">
    <property type="entry name" value="YrdC/RibB"/>
    <property type="match status" value="1"/>
</dbReference>
<evidence type="ECO:0000256" key="10">
    <source>
        <dbReference type="ARBA" id="ARBA00022840"/>
    </source>
</evidence>
<evidence type="ECO:0000256" key="2">
    <source>
        <dbReference type="ARBA" id="ARBA00007663"/>
    </source>
</evidence>
<dbReference type="InterPro" id="IPR006070">
    <property type="entry name" value="Sua5-like_dom"/>
</dbReference>
<keyword evidence="8 13" id="KW-0548">Nucleotidyltransferase</keyword>
<dbReference type="GO" id="GO:0000049">
    <property type="term" value="F:tRNA binding"/>
    <property type="evidence" value="ECO:0007669"/>
    <property type="project" value="TreeGrafter"/>
</dbReference>
<dbReference type="OrthoDB" id="9814580at2"/>
<gene>
    <name evidence="16" type="ORF">GMD11_08250</name>
    <name evidence="17" type="ORF">GMD18_07905</name>
</gene>
<comment type="caution">
    <text evidence="16">The sequence shown here is derived from an EMBL/GenBank/DDBJ whole genome shotgun (WGS) entry which is preliminary data.</text>
</comment>
<comment type="subcellular location">
    <subcellularLocation>
        <location evidence="1 13">Cytoplasm</location>
    </subcellularLocation>
</comment>
<dbReference type="PIRSF" id="PIRSF004930">
    <property type="entry name" value="Tln_factor_SUA5"/>
    <property type="match status" value="1"/>
</dbReference>
<dbReference type="InterPro" id="IPR005145">
    <property type="entry name" value="Sua5_C"/>
</dbReference>
<evidence type="ECO:0000256" key="7">
    <source>
        <dbReference type="ARBA" id="ARBA00022694"/>
    </source>
</evidence>
<evidence type="ECO:0000313" key="17">
    <source>
        <dbReference type="EMBL" id="MTU04318.1"/>
    </source>
</evidence>
<dbReference type="Gene3D" id="3.40.50.11030">
    <property type="entry name" value="Threonylcarbamoyl-AMP synthase, C-terminal domain"/>
    <property type="match status" value="1"/>
</dbReference>
<dbReference type="Proteomes" id="UP000443070">
    <property type="component" value="Unassembled WGS sequence"/>
</dbReference>
<feature type="binding site" evidence="14">
    <location>
        <position position="122"/>
    </location>
    <ligand>
        <name>L-threonine</name>
        <dbReference type="ChEBI" id="CHEBI:57926"/>
    </ligand>
</feature>
<dbReference type="EMBL" id="WNBM01000005">
    <property type="protein sequence ID" value="MTT76254.1"/>
    <property type="molecule type" value="Genomic_DNA"/>
</dbReference>
<evidence type="ECO:0000256" key="11">
    <source>
        <dbReference type="ARBA" id="ARBA00029774"/>
    </source>
</evidence>
<feature type="binding site" evidence="14">
    <location>
        <position position="118"/>
    </location>
    <ligand>
        <name>ATP</name>
        <dbReference type="ChEBI" id="CHEBI:30616"/>
    </ligand>
</feature>
<dbReference type="FunFam" id="3.90.870.10:FF:000009">
    <property type="entry name" value="Threonylcarbamoyl-AMP synthase, putative"/>
    <property type="match status" value="1"/>
</dbReference>
<dbReference type="EMBL" id="WNBW01000005">
    <property type="protein sequence ID" value="MTU04318.1"/>
    <property type="molecule type" value="Genomic_DNA"/>
</dbReference>
<evidence type="ECO:0000256" key="8">
    <source>
        <dbReference type="ARBA" id="ARBA00022695"/>
    </source>
</evidence>
<reference evidence="18 19" key="1">
    <citation type="journal article" date="2019" name="Nat. Med.">
        <title>A library of human gut bacterial isolates paired with longitudinal multiomics data enables mechanistic microbiome research.</title>
        <authorList>
            <person name="Poyet M."/>
            <person name="Groussin M."/>
            <person name="Gibbons S.M."/>
            <person name="Avila-Pacheco J."/>
            <person name="Jiang X."/>
            <person name="Kearney S.M."/>
            <person name="Perrotta A.R."/>
            <person name="Berdy B."/>
            <person name="Zhao S."/>
            <person name="Lieberman T.D."/>
            <person name="Swanson P.K."/>
            <person name="Smith M."/>
            <person name="Roesemann S."/>
            <person name="Alexander J.E."/>
            <person name="Rich S.A."/>
            <person name="Livny J."/>
            <person name="Vlamakis H."/>
            <person name="Clish C."/>
            <person name="Bullock K."/>
            <person name="Deik A."/>
            <person name="Scott J."/>
            <person name="Pierce K.A."/>
            <person name="Xavier R.J."/>
            <person name="Alm E.J."/>
        </authorList>
    </citation>
    <scope>NUCLEOTIDE SEQUENCE [LARGE SCALE GENOMIC DNA]</scope>
    <source>
        <strain evidence="16 19">BIOML-A13</strain>
        <strain evidence="17 18">BIOML-A3</strain>
    </source>
</reference>
<comment type="catalytic activity">
    <reaction evidence="12 13">
        <text>L-threonine + hydrogencarbonate + ATP = L-threonylcarbamoyladenylate + diphosphate + H2O</text>
        <dbReference type="Rhea" id="RHEA:36407"/>
        <dbReference type="ChEBI" id="CHEBI:15377"/>
        <dbReference type="ChEBI" id="CHEBI:17544"/>
        <dbReference type="ChEBI" id="CHEBI:30616"/>
        <dbReference type="ChEBI" id="CHEBI:33019"/>
        <dbReference type="ChEBI" id="CHEBI:57926"/>
        <dbReference type="ChEBI" id="CHEBI:73682"/>
        <dbReference type="EC" id="2.7.7.87"/>
    </reaction>
</comment>
<dbReference type="GO" id="GO:0061710">
    <property type="term" value="F:L-threonylcarbamoyladenylate synthase"/>
    <property type="evidence" value="ECO:0007669"/>
    <property type="project" value="UniProtKB-EC"/>
</dbReference>
<evidence type="ECO:0000313" key="16">
    <source>
        <dbReference type="EMBL" id="MTT76254.1"/>
    </source>
</evidence>
<dbReference type="InterPro" id="IPR010923">
    <property type="entry name" value="T(6)A37_SUA5"/>
</dbReference>
<feature type="binding site" evidence="14">
    <location>
        <position position="196"/>
    </location>
    <ligand>
        <name>ATP</name>
        <dbReference type="ChEBI" id="CHEBI:30616"/>
    </ligand>
</feature>
<protein>
    <recommendedName>
        <fullName evidence="4 13">Threonylcarbamoyl-AMP synthase</fullName>
        <shortName evidence="13">TC-AMP synthase</shortName>
        <ecNumber evidence="3 13">2.7.7.87</ecNumber>
    </recommendedName>
    <alternativeName>
        <fullName evidence="11 13">L-threonylcarbamoyladenylate synthase</fullName>
    </alternativeName>
</protein>
<keyword evidence="10 13" id="KW-0067">ATP-binding</keyword>
<dbReference type="GO" id="GO:0005524">
    <property type="term" value="F:ATP binding"/>
    <property type="evidence" value="ECO:0007669"/>
    <property type="project" value="UniProtKB-UniRule"/>
</dbReference>
<feature type="binding site" evidence="14">
    <location>
        <position position="68"/>
    </location>
    <ligand>
        <name>L-threonine</name>
        <dbReference type="ChEBI" id="CHEBI:57926"/>
    </ligand>
</feature>
<sequence length="364" mass="38524">MQTIYWNLQADNETEILKAAGCLLRQGEVVAFPTETVYGLGADGLNGTAVAKIFAAKGRPVDNPLILHIARVEDILPLTSGLTANARALMQSFWPGPLTLIVAKSDLIPDEVSAGLDTVGVRMPSHPIAARLIKETGRPIAAPSANISGKPSPTDASAVWDDMQGKIAGVIDGGSCGIGVESTVVDTTSAVPMILRPGGITREMLEEVLGAVEIDPALEGKGDFKPKAPGMKYRHYAPQAAMYLFEGEAISNMLPIVTATAAQGIKTGVLCSEKIAVHIPETENILVSSWGQDIESLAEKLYSLLRGFDKQNVQMIFAEGVSEDGLGLAVMNRLRKAAGYQIVTVVNGSLCSKSGTLLPEFMLK</sequence>
<feature type="binding site" evidence="14">
    <location>
        <position position="36"/>
    </location>
    <ligand>
        <name>L-threonine</name>
        <dbReference type="ChEBI" id="CHEBI:57926"/>
    </ligand>
</feature>
<dbReference type="PROSITE" id="PS51163">
    <property type="entry name" value="YRDC"/>
    <property type="match status" value="1"/>
</dbReference>
<dbReference type="Pfam" id="PF03481">
    <property type="entry name" value="Sua5_C"/>
    <property type="match status" value="1"/>
</dbReference>
<dbReference type="GO" id="GO:0003725">
    <property type="term" value="F:double-stranded RNA binding"/>
    <property type="evidence" value="ECO:0007669"/>
    <property type="project" value="UniProtKB-UniRule"/>
</dbReference>
<keyword evidence="5 13" id="KW-0963">Cytoplasm</keyword>
<evidence type="ECO:0000256" key="12">
    <source>
        <dbReference type="ARBA" id="ARBA00048366"/>
    </source>
</evidence>
<comment type="function">
    <text evidence="13">Required for the formation of a threonylcarbamoyl group on adenosine at position 37 (t(6)A37) in tRNAs that read codons beginning with adenine.</text>
</comment>
<evidence type="ECO:0000256" key="4">
    <source>
        <dbReference type="ARBA" id="ARBA00015492"/>
    </source>
</evidence>
<evidence type="ECO:0000259" key="15">
    <source>
        <dbReference type="PROSITE" id="PS51163"/>
    </source>
</evidence>
<dbReference type="InterPro" id="IPR017945">
    <property type="entry name" value="DHBP_synth_RibB-like_a/b_dom"/>
</dbReference>
<dbReference type="Proteomes" id="UP000484547">
    <property type="component" value="Unassembled WGS sequence"/>
</dbReference>
<dbReference type="Gene3D" id="3.90.870.10">
    <property type="entry name" value="DHBP synthase"/>
    <property type="match status" value="1"/>
</dbReference>
<dbReference type="InterPro" id="IPR038385">
    <property type="entry name" value="Sua5/YwlC_C"/>
</dbReference>
<name>A0A3G9H4B3_9FIRM</name>
<keyword evidence="6 13" id="KW-0808">Transferase</keyword>
<evidence type="ECO:0000256" key="6">
    <source>
        <dbReference type="ARBA" id="ARBA00022679"/>
    </source>
</evidence>
<dbReference type="GO" id="GO:0006450">
    <property type="term" value="P:regulation of translational fidelity"/>
    <property type="evidence" value="ECO:0007669"/>
    <property type="project" value="TreeGrafter"/>
</dbReference>
<dbReference type="PANTHER" id="PTHR17490">
    <property type="entry name" value="SUA5"/>
    <property type="match status" value="1"/>
</dbReference>
<dbReference type="GeneID" id="49406474"/>
<dbReference type="AlphaFoldDB" id="A0A3G9H4B3"/>
<keyword evidence="18" id="KW-1185">Reference proteome</keyword>